<evidence type="ECO:0000256" key="4">
    <source>
        <dbReference type="PROSITE-ProRule" id="PRU01161"/>
    </source>
</evidence>
<proteinExistence type="predicted"/>
<dbReference type="Pfam" id="PF01734">
    <property type="entry name" value="Patatin"/>
    <property type="match status" value="1"/>
</dbReference>
<keyword evidence="8" id="KW-1185">Reference proteome</keyword>
<sequence length="632" mass="69934">MAMEPVKQHLIQYSHIQSEYWFYDLDHPRVIAFCRNGRWEAEYIHQVQHTARDPRIIDVAVTALRQQAQVNAIPSPQLPTPTTATAPPVPSASQLNGGMHLPPLRNALYPNTPTSLHPNSPLSPVSTSSQPSAHNSPAQDYQPPPAASSYAYYPAYPHLPGTTDSRSPFTSTKNPTWNRWASGEWQRGHPQSIDTNLPMNNQQPQLRQMKILLSLDGDGIRGLSAAMTVDALVKAVSKRIGRRLEPYQIFDIIGGTSTGGLLAIMLGRLRMPSDTAVDAYLKLSKTMFKNKSHFFKHKQHLLRVGSQLGLAEPLSDQESLEWELKKLVGEYLKDGEELFWDTRPDSPNIFVISTHVFQSRLRPALIRSYSTRRITNPVLKPTLKTWEAMCATAAGLCYTNNDDPTAETSGLLVDGSIKKSNPVKDVFFECRSLYHINDPMMIVSVGAGGCLEVGTKEGNNGGERNASNSSNPEGPRPNGVSPNFPSTPNTTTSPEFKELAENIAACERHSKSTADKFEWDQHDILNTDWLKYFRFNDPGMATIGLEEYKERDGILASTMRYLQGADGEGSEKFKDCVEAIVRVLMRERDIASPAPNSGTLANAVDSAVMPTPTTPGLENGYPGDRAKRRKIG</sequence>
<feature type="short sequence motif" description="GXGXXG" evidence="4">
    <location>
        <begin position="217"/>
        <end position="222"/>
    </location>
</feature>
<dbReference type="PANTHER" id="PTHR24185:SF1">
    <property type="entry name" value="CALCIUM-INDEPENDENT PHOSPHOLIPASE A2-GAMMA"/>
    <property type="match status" value="1"/>
</dbReference>
<keyword evidence="3 4" id="KW-0443">Lipid metabolism</keyword>
<feature type="short sequence motif" description="GXSXG" evidence="4">
    <location>
        <begin position="255"/>
        <end position="259"/>
    </location>
</feature>
<evidence type="ECO:0000256" key="2">
    <source>
        <dbReference type="ARBA" id="ARBA00022963"/>
    </source>
</evidence>
<feature type="region of interest" description="Disordered" evidence="5">
    <location>
        <begin position="163"/>
        <end position="183"/>
    </location>
</feature>
<evidence type="ECO:0000259" key="6">
    <source>
        <dbReference type="PROSITE" id="PS51635"/>
    </source>
</evidence>
<keyword evidence="2 4" id="KW-0442">Lipid degradation</keyword>
<comment type="caution">
    <text evidence="4">Lacks conserved residue(s) required for the propagation of feature annotation.</text>
</comment>
<feature type="compositionally biased region" description="Low complexity" evidence="5">
    <location>
        <begin position="481"/>
        <end position="494"/>
    </location>
</feature>
<dbReference type="GO" id="GO:0019369">
    <property type="term" value="P:arachidonate metabolic process"/>
    <property type="evidence" value="ECO:0007669"/>
    <property type="project" value="TreeGrafter"/>
</dbReference>
<dbReference type="AlphaFoldDB" id="A0A9P4JXQ0"/>
<organism evidence="7 8">
    <name type="scientific">Delitschia confertaspora ATCC 74209</name>
    <dbReference type="NCBI Taxonomy" id="1513339"/>
    <lineage>
        <taxon>Eukaryota</taxon>
        <taxon>Fungi</taxon>
        <taxon>Dikarya</taxon>
        <taxon>Ascomycota</taxon>
        <taxon>Pezizomycotina</taxon>
        <taxon>Dothideomycetes</taxon>
        <taxon>Pleosporomycetidae</taxon>
        <taxon>Pleosporales</taxon>
        <taxon>Delitschiaceae</taxon>
        <taxon>Delitschia</taxon>
    </lineage>
</organism>
<feature type="compositionally biased region" description="Polar residues" evidence="5">
    <location>
        <begin position="109"/>
        <end position="139"/>
    </location>
</feature>
<feature type="active site" description="Nucleophile" evidence="4">
    <location>
        <position position="257"/>
    </location>
</feature>
<accession>A0A9P4JXQ0</accession>
<comment type="caution">
    <text evidence="7">The sequence shown here is derived from an EMBL/GenBank/DDBJ whole genome shotgun (WGS) entry which is preliminary data.</text>
</comment>
<dbReference type="Proteomes" id="UP000799536">
    <property type="component" value="Unassembled WGS sequence"/>
</dbReference>
<evidence type="ECO:0000256" key="5">
    <source>
        <dbReference type="SAM" id="MobiDB-lite"/>
    </source>
</evidence>
<feature type="region of interest" description="Disordered" evidence="5">
    <location>
        <begin position="592"/>
        <end position="632"/>
    </location>
</feature>
<name>A0A9P4JXQ0_9PLEO</name>
<keyword evidence="1 4" id="KW-0378">Hydrolase</keyword>
<evidence type="ECO:0000256" key="1">
    <source>
        <dbReference type="ARBA" id="ARBA00022801"/>
    </source>
</evidence>
<feature type="region of interest" description="Disordered" evidence="5">
    <location>
        <begin position="456"/>
        <end position="494"/>
    </location>
</feature>
<feature type="region of interest" description="Disordered" evidence="5">
    <location>
        <begin position="98"/>
        <end position="146"/>
    </location>
</feature>
<dbReference type="InterPro" id="IPR016035">
    <property type="entry name" value="Acyl_Trfase/lysoPLipase"/>
</dbReference>
<dbReference type="GO" id="GO:0047499">
    <property type="term" value="F:calcium-independent phospholipase A2 activity"/>
    <property type="evidence" value="ECO:0007669"/>
    <property type="project" value="TreeGrafter"/>
</dbReference>
<dbReference type="InterPro" id="IPR002641">
    <property type="entry name" value="PNPLA_dom"/>
</dbReference>
<protein>
    <submittedName>
        <fullName evidence="7">FabD/lysophospholipase-like protein</fullName>
    </submittedName>
</protein>
<dbReference type="OrthoDB" id="1658288at2759"/>
<gene>
    <name evidence="7" type="ORF">GQ43DRAFT_67936</name>
</gene>
<dbReference type="GO" id="GO:0016020">
    <property type="term" value="C:membrane"/>
    <property type="evidence" value="ECO:0007669"/>
    <property type="project" value="TreeGrafter"/>
</dbReference>
<feature type="compositionally biased region" description="Polar residues" evidence="5">
    <location>
        <begin position="163"/>
        <end position="179"/>
    </location>
</feature>
<evidence type="ECO:0000313" key="8">
    <source>
        <dbReference type="Proteomes" id="UP000799536"/>
    </source>
</evidence>
<dbReference type="EMBL" id="ML993862">
    <property type="protein sequence ID" value="KAF2205129.1"/>
    <property type="molecule type" value="Genomic_DNA"/>
</dbReference>
<dbReference type="PROSITE" id="PS51635">
    <property type="entry name" value="PNPLA"/>
    <property type="match status" value="1"/>
</dbReference>
<dbReference type="PANTHER" id="PTHR24185">
    <property type="entry name" value="CALCIUM-INDEPENDENT PHOSPHOLIPASE A2-GAMMA"/>
    <property type="match status" value="1"/>
</dbReference>
<feature type="domain" description="PNPLA" evidence="6">
    <location>
        <begin position="213"/>
        <end position="427"/>
    </location>
</feature>
<feature type="active site" description="Proton acceptor" evidence="4">
    <location>
        <position position="414"/>
    </location>
</feature>
<dbReference type="GO" id="GO:0016042">
    <property type="term" value="P:lipid catabolic process"/>
    <property type="evidence" value="ECO:0007669"/>
    <property type="project" value="UniProtKB-UniRule"/>
</dbReference>
<evidence type="ECO:0000256" key="3">
    <source>
        <dbReference type="ARBA" id="ARBA00023098"/>
    </source>
</evidence>
<dbReference type="GO" id="GO:0046486">
    <property type="term" value="P:glycerolipid metabolic process"/>
    <property type="evidence" value="ECO:0007669"/>
    <property type="project" value="UniProtKB-ARBA"/>
</dbReference>
<reference evidence="7" key="1">
    <citation type="journal article" date="2020" name="Stud. Mycol.">
        <title>101 Dothideomycetes genomes: a test case for predicting lifestyles and emergence of pathogens.</title>
        <authorList>
            <person name="Haridas S."/>
            <person name="Albert R."/>
            <person name="Binder M."/>
            <person name="Bloem J."/>
            <person name="Labutti K."/>
            <person name="Salamov A."/>
            <person name="Andreopoulos B."/>
            <person name="Baker S."/>
            <person name="Barry K."/>
            <person name="Bills G."/>
            <person name="Bluhm B."/>
            <person name="Cannon C."/>
            <person name="Castanera R."/>
            <person name="Culley D."/>
            <person name="Daum C."/>
            <person name="Ezra D."/>
            <person name="Gonzalez J."/>
            <person name="Henrissat B."/>
            <person name="Kuo A."/>
            <person name="Liang C."/>
            <person name="Lipzen A."/>
            <person name="Lutzoni F."/>
            <person name="Magnuson J."/>
            <person name="Mondo S."/>
            <person name="Nolan M."/>
            <person name="Ohm R."/>
            <person name="Pangilinan J."/>
            <person name="Park H.-J."/>
            <person name="Ramirez L."/>
            <person name="Alfaro M."/>
            <person name="Sun H."/>
            <person name="Tritt A."/>
            <person name="Yoshinaga Y."/>
            <person name="Zwiers L.-H."/>
            <person name="Turgeon B."/>
            <person name="Goodwin S."/>
            <person name="Spatafora J."/>
            <person name="Crous P."/>
            <person name="Grigoriev I."/>
        </authorList>
    </citation>
    <scope>NUCLEOTIDE SEQUENCE</scope>
    <source>
        <strain evidence="7">ATCC 74209</strain>
    </source>
</reference>
<dbReference type="Gene3D" id="3.40.1090.10">
    <property type="entry name" value="Cytosolic phospholipase A2 catalytic domain"/>
    <property type="match status" value="1"/>
</dbReference>
<dbReference type="SUPFAM" id="SSF52151">
    <property type="entry name" value="FabD/lysophospholipase-like"/>
    <property type="match status" value="1"/>
</dbReference>
<evidence type="ECO:0000313" key="7">
    <source>
        <dbReference type="EMBL" id="KAF2205129.1"/>
    </source>
</evidence>